<evidence type="ECO:0000259" key="1">
    <source>
        <dbReference type="Pfam" id="PF04991"/>
    </source>
</evidence>
<dbReference type="GO" id="GO:0005794">
    <property type="term" value="C:Golgi apparatus"/>
    <property type="evidence" value="ECO:0007669"/>
    <property type="project" value="TreeGrafter"/>
</dbReference>
<evidence type="ECO:0000313" key="3">
    <source>
        <dbReference type="EMBL" id="GAV03214.1"/>
    </source>
</evidence>
<dbReference type="PANTHER" id="PTHR13627:SF31">
    <property type="entry name" value="RIBITOL 5-PHOSPHATE TRANSFERASE FKRP"/>
    <property type="match status" value="1"/>
</dbReference>
<feature type="domain" description="LicD/FKTN/FKRP nucleotidyltransferase" evidence="1">
    <location>
        <begin position="337"/>
        <end position="429"/>
    </location>
</feature>
<dbReference type="STRING" id="947166.A0A1D1VW56"/>
<evidence type="ECO:0000259" key="2">
    <source>
        <dbReference type="Pfam" id="PF22921"/>
    </source>
</evidence>
<feature type="domain" description="FKRP stem" evidence="2">
    <location>
        <begin position="46"/>
        <end position="282"/>
    </location>
</feature>
<evidence type="ECO:0008006" key="5">
    <source>
        <dbReference type="Google" id="ProtNLM"/>
    </source>
</evidence>
<reference evidence="3 4" key="1">
    <citation type="journal article" date="2016" name="Nat. Commun.">
        <title>Extremotolerant tardigrade genome and improved radiotolerance of human cultured cells by tardigrade-unique protein.</title>
        <authorList>
            <person name="Hashimoto T."/>
            <person name="Horikawa D.D."/>
            <person name="Saito Y."/>
            <person name="Kuwahara H."/>
            <person name="Kozuka-Hata H."/>
            <person name="Shin-I T."/>
            <person name="Minakuchi Y."/>
            <person name="Ohishi K."/>
            <person name="Motoyama A."/>
            <person name="Aizu T."/>
            <person name="Enomoto A."/>
            <person name="Kondo K."/>
            <person name="Tanaka S."/>
            <person name="Hara Y."/>
            <person name="Koshikawa S."/>
            <person name="Sagara H."/>
            <person name="Miura T."/>
            <person name="Yokobori S."/>
            <person name="Miyagawa K."/>
            <person name="Suzuki Y."/>
            <person name="Kubo T."/>
            <person name="Oyama M."/>
            <person name="Kohara Y."/>
            <person name="Fujiyama A."/>
            <person name="Arakawa K."/>
            <person name="Katayama T."/>
            <person name="Toyoda A."/>
            <person name="Kunieda T."/>
        </authorList>
    </citation>
    <scope>NUCLEOTIDE SEQUENCE [LARGE SCALE GENOMIC DNA]</scope>
    <source>
        <strain evidence="3 4">YOKOZUNA-1</strain>
    </source>
</reference>
<dbReference type="PANTHER" id="PTHR13627">
    <property type="entry name" value="FUKUTIN RELATED PROTEIN"/>
    <property type="match status" value="1"/>
</dbReference>
<protein>
    <recommendedName>
        <fullName evidence="5">Ribitol-5-phosphate transferase</fullName>
    </recommendedName>
</protein>
<dbReference type="InterPro" id="IPR055105">
    <property type="entry name" value="FKRP_N"/>
</dbReference>
<dbReference type="Pfam" id="PF04991">
    <property type="entry name" value="LicD"/>
    <property type="match status" value="1"/>
</dbReference>
<proteinExistence type="predicted"/>
<evidence type="ECO:0000313" key="4">
    <source>
        <dbReference type="Proteomes" id="UP000186922"/>
    </source>
</evidence>
<dbReference type="InterPro" id="IPR007074">
    <property type="entry name" value="LicD/FKTN/FKRP_NTP_transf"/>
</dbReference>
<keyword evidence="4" id="KW-1185">Reference proteome</keyword>
<dbReference type="OrthoDB" id="444255at2759"/>
<dbReference type="GO" id="GO:0035269">
    <property type="term" value="P:protein O-linked glycosylation via mannose"/>
    <property type="evidence" value="ECO:0007669"/>
    <property type="project" value="TreeGrafter"/>
</dbReference>
<dbReference type="InterPro" id="IPR052613">
    <property type="entry name" value="LicD_transferase"/>
</dbReference>
<dbReference type="EMBL" id="BDGG01000009">
    <property type="protein sequence ID" value="GAV03214.1"/>
    <property type="molecule type" value="Genomic_DNA"/>
</dbReference>
<sequence>MIRVSRQLVFFVLAGLALQHLVIYLVWTFFAHDTPGRIHWLRAEDSQRLRGRITVVIRDFNEAVNDLHATSSSLSATDAVQKVLIVSDRKLYPAVTFTSPKVEQFQLHPDLRLGREWKDLRKHIATEWVMLVPDGVVLDPAAFDFDDILRSIREDGDNIRAWGFRIRGKRASCHSIHLDHKQWTLYSNSSVGPVCDSITGSLVHLTRAPDYLALFDPLAQPVDESLQIQFASLAWKFRLLERTPFTRSDRLLDPEVLKLLRVVRDEQLKSLYDQFDIKRVVKNSNEEIFGCKKYTKRCFGDVINEMPSYVYEGRVTPPCCVRALRNVLQHVIDVFNTNDVRYWLEGGSLLGAARNGELIPWDYDIDLGMYLNDTKQVQFLQAANEGPVEDVDGFVWEKSSASEGQFYRVHYSKTNRMHVDIFPFYSNDSTMTKDYWFATHPQDKEFPERFLLPLETVSFMGLTVSSPNNVREFLELKFGKGCIENPKFPHDLVASSTTLQSTSSP</sequence>
<dbReference type="AlphaFoldDB" id="A0A1D1VW56"/>
<name>A0A1D1VW56_RAMVA</name>
<gene>
    <name evidence="3" type="primary">RvY_13673-1</name>
    <name evidence="3" type="synonym">RvY_13673.1</name>
    <name evidence="3" type="ORF">RvY_13673</name>
</gene>
<dbReference type="Pfam" id="PF22921">
    <property type="entry name" value="FKRP_N"/>
    <property type="match status" value="1"/>
</dbReference>
<dbReference type="Proteomes" id="UP000186922">
    <property type="component" value="Unassembled WGS sequence"/>
</dbReference>
<accession>A0A1D1VW56</accession>
<comment type="caution">
    <text evidence="3">The sequence shown here is derived from an EMBL/GenBank/DDBJ whole genome shotgun (WGS) entry which is preliminary data.</text>
</comment>
<organism evidence="3 4">
    <name type="scientific">Ramazzottius varieornatus</name>
    <name type="common">Water bear</name>
    <name type="synonym">Tardigrade</name>
    <dbReference type="NCBI Taxonomy" id="947166"/>
    <lineage>
        <taxon>Eukaryota</taxon>
        <taxon>Metazoa</taxon>
        <taxon>Ecdysozoa</taxon>
        <taxon>Tardigrada</taxon>
        <taxon>Eutardigrada</taxon>
        <taxon>Parachela</taxon>
        <taxon>Hypsibioidea</taxon>
        <taxon>Ramazzottiidae</taxon>
        <taxon>Ramazzottius</taxon>
    </lineage>
</organism>